<reference evidence="2 3" key="1">
    <citation type="submission" date="2018-11" db="EMBL/GenBank/DDBJ databases">
        <title>Genome sequence and assembly of Colletotrichum spinosum.</title>
        <authorList>
            <person name="Gan P."/>
            <person name="Shirasu K."/>
        </authorList>
    </citation>
    <scope>NUCLEOTIDE SEQUENCE [LARGE SCALE GENOMIC DNA]</scope>
    <source>
        <strain evidence="2 3">CBS 515.97</strain>
    </source>
</reference>
<gene>
    <name evidence="2" type="ORF">C8035_v001117</name>
</gene>
<feature type="compositionally biased region" description="Basic and acidic residues" evidence="1">
    <location>
        <begin position="195"/>
        <end position="204"/>
    </location>
</feature>
<feature type="compositionally biased region" description="Basic residues" evidence="1">
    <location>
        <begin position="149"/>
        <end position="163"/>
    </location>
</feature>
<keyword evidence="3" id="KW-1185">Reference proteome</keyword>
<protein>
    <submittedName>
        <fullName evidence="2">Uncharacterized protein</fullName>
    </submittedName>
</protein>
<evidence type="ECO:0000313" key="3">
    <source>
        <dbReference type="Proteomes" id="UP000295083"/>
    </source>
</evidence>
<sequence length="213" mass="23559">MSEKAPAGRWNNPAFLQSLMMCFYDLLKSDGLNKEVKDGIEARLHREGFDDVTWNGISIRLAIIMADKGKWSNPVLLEALLMGFHGIAKDEGLSKEAKDAVVAKVHLWGFSDITWEGIRQHLQKLQKKEATVDNGEGGSGSAVSTPKKTPAKKAATPRKRKTPAKSVKAEDGDEEEEADEVSPTKKPKPVPRPNLKTEEDEKPVFQDPIEESI</sequence>
<dbReference type="EMBL" id="QAPG01000020">
    <property type="protein sequence ID" value="TDZ37812.1"/>
    <property type="molecule type" value="Genomic_DNA"/>
</dbReference>
<dbReference type="AlphaFoldDB" id="A0A4R8QG70"/>
<evidence type="ECO:0000313" key="2">
    <source>
        <dbReference type="EMBL" id="TDZ37812.1"/>
    </source>
</evidence>
<feature type="compositionally biased region" description="Acidic residues" evidence="1">
    <location>
        <begin position="171"/>
        <end position="180"/>
    </location>
</feature>
<proteinExistence type="predicted"/>
<dbReference type="Proteomes" id="UP000295083">
    <property type="component" value="Unassembled WGS sequence"/>
</dbReference>
<accession>A0A4R8QG70</accession>
<name>A0A4R8QG70_9PEZI</name>
<feature type="region of interest" description="Disordered" evidence="1">
    <location>
        <begin position="129"/>
        <end position="213"/>
    </location>
</feature>
<comment type="caution">
    <text evidence="2">The sequence shown here is derived from an EMBL/GenBank/DDBJ whole genome shotgun (WGS) entry which is preliminary data.</text>
</comment>
<evidence type="ECO:0000256" key="1">
    <source>
        <dbReference type="SAM" id="MobiDB-lite"/>
    </source>
</evidence>
<organism evidence="2 3">
    <name type="scientific">Colletotrichum spinosum</name>
    <dbReference type="NCBI Taxonomy" id="1347390"/>
    <lineage>
        <taxon>Eukaryota</taxon>
        <taxon>Fungi</taxon>
        <taxon>Dikarya</taxon>
        <taxon>Ascomycota</taxon>
        <taxon>Pezizomycotina</taxon>
        <taxon>Sordariomycetes</taxon>
        <taxon>Hypocreomycetidae</taxon>
        <taxon>Glomerellales</taxon>
        <taxon>Glomerellaceae</taxon>
        <taxon>Colletotrichum</taxon>
        <taxon>Colletotrichum orbiculare species complex</taxon>
    </lineage>
</organism>